<accession>A0A0S2T991</accession>
<dbReference type="EMBL" id="CP013099">
    <property type="protein sequence ID" value="ALP51732.1"/>
    <property type="molecule type" value="Genomic_DNA"/>
</dbReference>
<dbReference type="AlphaFoldDB" id="A0A0S2T991"/>
<protein>
    <submittedName>
        <fullName evidence="2">Uncharacterized protein</fullName>
    </submittedName>
</protein>
<feature type="transmembrane region" description="Helical" evidence="1">
    <location>
        <begin position="81"/>
        <end position="102"/>
    </location>
</feature>
<evidence type="ECO:0000313" key="2">
    <source>
        <dbReference type="EMBL" id="ALP51732.1"/>
    </source>
</evidence>
<gene>
    <name evidence="2" type="ORF">Tel_00455</name>
</gene>
<keyword evidence="1" id="KW-0472">Membrane</keyword>
<dbReference type="STRING" id="1748243.Tel_00455"/>
<keyword evidence="1" id="KW-0812">Transmembrane</keyword>
<evidence type="ECO:0000256" key="1">
    <source>
        <dbReference type="SAM" id="Phobius"/>
    </source>
</evidence>
<feature type="transmembrane region" description="Helical" evidence="1">
    <location>
        <begin position="36"/>
        <end position="60"/>
    </location>
</feature>
<dbReference type="KEGG" id="tee:Tel_00455"/>
<proteinExistence type="predicted"/>
<organism evidence="2 3">
    <name type="scientific">Candidatus Tenderia electrophaga</name>
    <dbReference type="NCBI Taxonomy" id="1748243"/>
    <lineage>
        <taxon>Bacteria</taxon>
        <taxon>Pseudomonadati</taxon>
        <taxon>Pseudomonadota</taxon>
        <taxon>Gammaproteobacteria</taxon>
        <taxon>Candidatus Tenderiales</taxon>
        <taxon>Candidatus Tenderiaceae</taxon>
        <taxon>Candidatus Tenderia</taxon>
    </lineage>
</organism>
<sequence length="107" mass="11897">MNYLESLATFFLSGGLSVEAITDDRGGVEGLYSQQFSVGIFFFLLISIILFTVIVFRFMSSSPRDASPNQPGKRLKTGEKIMFFFIYCGIVVAVIMAAVQLLQGYLF</sequence>
<keyword evidence="1" id="KW-1133">Transmembrane helix</keyword>
<keyword evidence="3" id="KW-1185">Reference proteome</keyword>
<reference evidence="2" key="1">
    <citation type="submission" date="2015-10" db="EMBL/GenBank/DDBJ databases">
        <title>Description of Candidatus Tenderia electrophaga gen. nov, sp. nov., an Uncultivated Electroautotroph from a Biocathode Enrichment.</title>
        <authorList>
            <person name="Eddie B.J."/>
            <person name="Malanoski A.P."/>
            <person name="Wang Z."/>
            <person name="Hall R.J."/>
            <person name="Oh S.D."/>
            <person name="Heiner C."/>
            <person name="Lin B."/>
            <person name="Strycharz-Glaven S.M."/>
        </authorList>
    </citation>
    <scope>NUCLEOTIDE SEQUENCE [LARGE SCALE GENOMIC DNA]</scope>
    <source>
        <strain evidence="2">NRL1</strain>
    </source>
</reference>
<name>A0A0S2T991_9GAMM</name>
<dbReference type="Proteomes" id="UP000055136">
    <property type="component" value="Chromosome"/>
</dbReference>
<evidence type="ECO:0000313" key="3">
    <source>
        <dbReference type="Proteomes" id="UP000055136"/>
    </source>
</evidence>